<feature type="region of interest" description="Disordered" evidence="1">
    <location>
        <begin position="1"/>
        <end position="43"/>
    </location>
</feature>
<evidence type="ECO:0000256" key="1">
    <source>
        <dbReference type="SAM" id="MobiDB-lite"/>
    </source>
</evidence>
<dbReference type="Proteomes" id="UP000494201">
    <property type="component" value="Unassembled WGS sequence"/>
</dbReference>
<sequence length="237" mass="26502">MADRRHARAGLVQRRNPNRARRTDDDVAVSRASRRDAGCATRGNGRRRIRAVVTIRLPACADVDRNGRCRSRDSRPRTRIRTRILRRRTGRYAGPRSGRAAFAASRCIARCGAARDYPDGQRTRRVGRTGRSRRAGAGEYACQRPRLRIRRRRHARRAARQREAASRCRARKRPALVRVGRRSRRRSRDGRRRGAARGGGAGRGRTGAAVDGRSARVADRGGDLARDGRAVVRASCA</sequence>
<dbReference type="EMBL" id="CABVLY010000044">
    <property type="protein sequence ID" value="VVU54034.1"/>
    <property type="molecule type" value="Genomic_DNA"/>
</dbReference>
<accession>A0A6P2GK30</accession>
<proteinExistence type="predicted"/>
<name>A0A6P2GK30_9BURK</name>
<evidence type="ECO:0000313" key="2">
    <source>
        <dbReference type="EMBL" id="VVU54034.1"/>
    </source>
</evidence>
<feature type="region of interest" description="Disordered" evidence="1">
    <location>
        <begin position="120"/>
        <end position="139"/>
    </location>
</feature>
<organism evidence="2 3">
    <name type="scientific">Burkholderia anthina</name>
    <dbReference type="NCBI Taxonomy" id="179879"/>
    <lineage>
        <taxon>Bacteria</taxon>
        <taxon>Pseudomonadati</taxon>
        <taxon>Pseudomonadota</taxon>
        <taxon>Betaproteobacteria</taxon>
        <taxon>Burkholderiales</taxon>
        <taxon>Burkholderiaceae</taxon>
        <taxon>Burkholderia</taxon>
        <taxon>Burkholderia cepacia complex</taxon>
    </lineage>
</organism>
<feature type="region of interest" description="Disordered" evidence="1">
    <location>
        <begin position="152"/>
        <end position="216"/>
    </location>
</feature>
<dbReference type="AlphaFoldDB" id="A0A6P2GK30"/>
<gene>
    <name evidence="2" type="ORF">BAN20980_06676</name>
</gene>
<feature type="compositionally biased region" description="Gly residues" evidence="1">
    <location>
        <begin position="196"/>
        <end position="205"/>
    </location>
</feature>
<evidence type="ECO:0000313" key="3">
    <source>
        <dbReference type="Proteomes" id="UP000494201"/>
    </source>
</evidence>
<feature type="compositionally biased region" description="Basic residues" evidence="1">
    <location>
        <begin position="168"/>
        <end position="195"/>
    </location>
</feature>
<reference evidence="2 3" key="1">
    <citation type="submission" date="2019-09" db="EMBL/GenBank/DDBJ databases">
        <authorList>
            <person name="Depoorter E."/>
        </authorList>
    </citation>
    <scope>NUCLEOTIDE SEQUENCE [LARGE SCALE GENOMIC DNA]</scope>
    <source>
        <strain evidence="2">LMG 20980</strain>
    </source>
</reference>
<protein>
    <submittedName>
        <fullName evidence="2">Uncharacterized protein</fullName>
    </submittedName>
</protein>
<feature type="compositionally biased region" description="Basic residues" evidence="1">
    <location>
        <begin position="123"/>
        <end position="134"/>
    </location>
</feature>